<dbReference type="GO" id="GO:0009001">
    <property type="term" value="F:serine O-acetyltransferase activity"/>
    <property type="evidence" value="ECO:0007669"/>
    <property type="project" value="TreeGrafter"/>
</dbReference>
<dbReference type="InterPro" id="IPR000073">
    <property type="entry name" value="AB_hydrolase_1"/>
</dbReference>
<dbReference type="GO" id="GO:0005739">
    <property type="term" value="C:mitochondrion"/>
    <property type="evidence" value="ECO:0007669"/>
    <property type="project" value="TreeGrafter"/>
</dbReference>
<feature type="active site" description="Nucleophile" evidence="2">
    <location>
        <position position="224"/>
    </location>
</feature>
<dbReference type="Proteomes" id="UP000245383">
    <property type="component" value="Unassembled WGS sequence"/>
</dbReference>
<dbReference type="EMBL" id="MBFR01000099">
    <property type="protein sequence ID" value="PVU94190.1"/>
    <property type="molecule type" value="Genomic_DNA"/>
</dbReference>
<name>A0A2T9YPB1_9FUNG</name>
<evidence type="ECO:0000256" key="2">
    <source>
        <dbReference type="PIRSR" id="PIRSR000443-1"/>
    </source>
</evidence>
<evidence type="ECO:0000256" key="1">
    <source>
        <dbReference type="ARBA" id="ARBA00006886"/>
    </source>
</evidence>
<dbReference type="NCBIfam" id="NF001209">
    <property type="entry name" value="PRK00175.1"/>
    <property type="match status" value="1"/>
</dbReference>
<dbReference type="InterPro" id="IPR029058">
    <property type="entry name" value="AB_hydrolase_fold"/>
</dbReference>
<feature type="active site" evidence="2">
    <location>
        <position position="483"/>
    </location>
</feature>
<evidence type="ECO:0000313" key="5">
    <source>
        <dbReference type="Proteomes" id="UP000245383"/>
    </source>
</evidence>
<evidence type="ECO:0000259" key="3">
    <source>
        <dbReference type="Pfam" id="PF00561"/>
    </source>
</evidence>
<dbReference type="GO" id="GO:0009086">
    <property type="term" value="P:methionine biosynthetic process"/>
    <property type="evidence" value="ECO:0007669"/>
    <property type="project" value="TreeGrafter"/>
</dbReference>
<evidence type="ECO:0000313" key="4">
    <source>
        <dbReference type="EMBL" id="PVU94190.1"/>
    </source>
</evidence>
<comment type="similarity">
    <text evidence="1">Belongs to the AB hydrolase superfamily. MetX family.</text>
</comment>
<dbReference type="GO" id="GO:0004414">
    <property type="term" value="F:homoserine O-acetyltransferase activity"/>
    <property type="evidence" value="ECO:0007669"/>
    <property type="project" value="TreeGrafter"/>
</dbReference>
<dbReference type="HAMAP" id="MF_00296">
    <property type="entry name" value="MetX_acyltransf"/>
    <property type="match status" value="1"/>
</dbReference>
<dbReference type="GO" id="GO:0009092">
    <property type="term" value="P:homoserine metabolic process"/>
    <property type="evidence" value="ECO:0007669"/>
    <property type="project" value="TreeGrafter"/>
</dbReference>
<dbReference type="OrthoDB" id="444135at2759"/>
<gene>
    <name evidence="4" type="ORF">BB561_002737</name>
</gene>
<comment type="caution">
    <text evidence="4">The sequence shown here is derived from an EMBL/GenBank/DDBJ whole genome shotgun (WGS) entry which is preliminary data.</text>
</comment>
<dbReference type="Pfam" id="PF00561">
    <property type="entry name" value="Abhydrolase_1"/>
    <property type="match status" value="1"/>
</dbReference>
<feature type="domain" description="AB hydrolase-1" evidence="3">
    <location>
        <begin position="120"/>
        <end position="487"/>
    </location>
</feature>
<dbReference type="AlphaFoldDB" id="A0A2T9YPB1"/>
<sequence length="504" mass="56427">MNRSHEPIVTAIGPFIFSMILTLPKKTMNTLAKTFASASKNSVFYTKNSQISFPCLDKLEQRENKLKTEKQTSEELFLNFVNGYNIFNYNKPFVLSHGGILPSFKIAFETWGTLNADKSNAILIHTGLSASSHAKSHPKNTNPGWWEKFIGPGLSIDTNKYFVICTNVLGGCYGSTGPSSFNPNTGKRYASNFPIINIYDFVRAQFLLLSDLGIDRLHASVGASMGGMQSLAAAKLFPDRVNRFISISACALSHPYSISLRYCQRQVLLSDPNFNRGNYYDGVIPHVGMKLARQISTITYRSGPEWELRFGRNRSNPNSEPSFCPDYLVETYLDHKSERFCFEYDANSLLYISKAMDMFDVSASNFKYLEKKRQKALTLIQDRAIDDSHNNNMKSGYFDIDATSDGAEAPAFEAEYRESINSQKHMQDDLVAGLESVTMPALIIGVQTDILFPSSQQKEMAKILKLSGNKSVTYYELDSLYGHDTFLIDLVNVGAAIKGHLDHS</sequence>
<accession>A0A2T9YPB1</accession>
<dbReference type="STRING" id="133385.A0A2T9YPB1"/>
<keyword evidence="5" id="KW-1185">Reference proteome</keyword>
<dbReference type="PIRSF" id="PIRSF000443">
    <property type="entry name" value="Homoser_Ac_trans"/>
    <property type="match status" value="1"/>
</dbReference>
<dbReference type="InterPro" id="IPR008220">
    <property type="entry name" value="HAT_MetX-like"/>
</dbReference>
<reference evidence="4 5" key="1">
    <citation type="journal article" date="2018" name="MBio">
        <title>Comparative Genomics Reveals the Core Gene Toolbox for the Fungus-Insect Symbiosis.</title>
        <authorList>
            <person name="Wang Y."/>
            <person name="Stata M."/>
            <person name="Wang W."/>
            <person name="Stajich J.E."/>
            <person name="White M.M."/>
            <person name="Moncalvo J.M."/>
        </authorList>
    </citation>
    <scope>NUCLEOTIDE SEQUENCE [LARGE SCALE GENOMIC DNA]</scope>
    <source>
        <strain evidence="4 5">SWE-8-4</strain>
    </source>
</reference>
<dbReference type="PANTHER" id="PTHR32268">
    <property type="entry name" value="HOMOSERINE O-ACETYLTRANSFERASE"/>
    <property type="match status" value="1"/>
</dbReference>
<feature type="active site" evidence="2">
    <location>
        <position position="449"/>
    </location>
</feature>
<proteinExistence type="inferred from homology"/>
<dbReference type="PANTHER" id="PTHR32268:SF16">
    <property type="entry name" value="SERINE O-SUCCINYLTRANSFERASE"/>
    <property type="match status" value="1"/>
</dbReference>
<dbReference type="GO" id="GO:0006535">
    <property type="term" value="P:cysteine biosynthetic process from serine"/>
    <property type="evidence" value="ECO:0007669"/>
    <property type="project" value="TreeGrafter"/>
</dbReference>
<protein>
    <recommendedName>
        <fullName evidence="3">AB hydrolase-1 domain-containing protein</fullName>
    </recommendedName>
</protein>
<organism evidence="4 5">
    <name type="scientific">Smittium simulii</name>
    <dbReference type="NCBI Taxonomy" id="133385"/>
    <lineage>
        <taxon>Eukaryota</taxon>
        <taxon>Fungi</taxon>
        <taxon>Fungi incertae sedis</taxon>
        <taxon>Zoopagomycota</taxon>
        <taxon>Kickxellomycotina</taxon>
        <taxon>Harpellomycetes</taxon>
        <taxon>Harpellales</taxon>
        <taxon>Legeriomycetaceae</taxon>
        <taxon>Smittium</taxon>
    </lineage>
</organism>
<dbReference type="Gene3D" id="3.40.50.1820">
    <property type="entry name" value="alpha/beta hydrolase"/>
    <property type="match status" value="1"/>
</dbReference>
<dbReference type="NCBIfam" id="TIGR01392">
    <property type="entry name" value="homoserO_Ac_trn"/>
    <property type="match status" value="1"/>
</dbReference>
<dbReference type="SUPFAM" id="SSF53474">
    <property type="entry name" value="alpha/beta-Hydrolases"/>
    <property type="match status" value="1"/>
</dbReference>